<proteinExistence type="predicted"/>
<dbReference type="PIRSF" id="PIRSF036625">
    <property type="entry name" value="GAF_ANTAR"/>
    <property type="match status" value="1"/>
</dbReference>
<dbReference type="InterPro" id="IPR036388">
    <property type="entry name" value="WH-like_DNA-bd_sf"/>
</dbReference>
<dbReference type="EMBL" id="BAABIB010000123">
    <property type="protein sequence ID" value="GAA4661780.1"/>
    <property type="molecule type" value="Genomic_DNA"/>
</dbReference>
<comment type="caution">
    <text evidence="4">The sequence shown here is derived from an EMBL/GenBank/DDBJ whole genome shotgun (WGS) entry which is preliminary data.</text>
</comment>
<dbReference type="SUPFAM" id="SSF55781">
    <property type="entry name" value="GAF domain-like"/>
    <property type="match status" value="1"/>
</dbReference>
<dbReference type="InterPro" id="IPR029016">
    <property type="entry name" value="GAF-like_dom_sf"/>
</dbReference>
<dbReference type="Proteomes" id="UP001500192">
    <property type="component" value="Unassembled WGS sequence"/>
</dbReference>
<keyword evidence="5" id="KW-1185">Reference proteome</keyword>
<dbReference type="SMART" id="SM01012">
    <property type="entry name" value="ANTAR"/>
    <property type="match status" value="1"/>
</dbReference>
<dbReference type="Pfam" id="PF03861">
    <property type="entry name" value="ANTAR"/>
    <property type="match status" value="1"/>
</dbReference>
<sequence length="245" mass="26019">MTDLDRLAVLLRSIAAEGGADGPRRIGAACVEFLPVSGAAITLMTGTDAQEPVYASDAVVSQLDALQFSLGEGPCVEAFAERRPVLVTDLAEVADGRWPMFAHAARDSPVRALFVFPLQLGAITFGVLDLYHLQPGVLAGDGLAGALRAADAALWSLLGLRAEETMDATTNGTGPTDLPNWLSGAPLHRTEVYQATGMIIGQLGLPATTALAKLRGYAFAHDRPIDEVARDVVARRLRFDDEELR</sequence>
<dbReference type="InterPro" id="IPR012074">
    <property type="entry name" value="GAF_ANTAR"/>
</dbReference>
<reference evidence="5" key="1">
    <citation type="journal article" date="2019" name="Int. J. Syst. Evol. Microbiol.">
        <title>The Global Catalogue of Microorganisms (GCM) 10K type strain sequencing project: providing services to taxonomists for standard genome sequencing and annotation.</title>
        <authorList>
            <consortium name="The Broad Institute Genomics Platform"/>
            <consortium name="The Broad Institute Genome Sequencing Center for Infectious Disease"/>
            <person name="Wu L."/>
            <person name="Ma J."/>
        </authorList>
    </citation>
    <scope>NUCLEOTIDE SEQUENCE [LARGE SCALE GENOMIC DNA]</scope>
    <source>
        <strain evidence="5">JCM 18054</strain>
    </source>
</reference>
<evidence type="ECO:0000259" key="3">
    <source>
        <dbReference type="SMART" id="SM01012"/>
    </source>
</evidence>
<evidence type="ECO:0000256" key="1">
    <source>
        <dbReference type="ARBA" id="ARBA00023015"/>
    </source>
</evidence>
<dbReference type="InterPro" id="IPR003018">
    <property type="entry name" value="GAF"/>
</dbReference>
<feature type="domain" description="ANTAR" evidence="3">
    <location>
        <begin position="178"/>
        <end position="233"/>
    </location>
</feature>
<accession>A0ABP8VHH4</accession>
<keyword evidence="2" id="KW-0804">Transcription</keyword>
<evidence type="ECO:0000313" key="5">
    <source>
        <dbReference type="Proteomes" id="UP001500192"/>
    </source>
</evidence>
<gene>
    <name evidence="4" type="ORF">GCM10023214_62580</name>
</gene>
<protein>
    <submittedName>
        <fullName evidence="4">GAF domain-containing protein</fullName>
    </submittedName>
</protein>
<name>A0ABP8VHH4_9PSEU</name>
<dbReference type="Pfam" id="PF13185">
    <property type="entry name" value="GAF_2"/>
    <property type="match status" value="1"/>
</dbReference>
<dbReference type="Gene3D" id="1.10.10.10">
    <property type="entry name" value="Winged helix-like DNA-binding domain superfamily/Winged helix DNA-binding domain"/>
    <property type="match status" value="1"/>
</dbReference>
<keyword evidence="1" id="KW-0805">Transcription regulation</keyword>
<evidence type="ECO:0000313" key="4">
    <source>
        <dbReference type="EMBL" id="GAA4661780.1"/>
    </source>
</evidence>
<organism evidence="4 5">
    <name type="scientific">Amycolatopsis dongchuanensis</name>
    <dbReference type="NCBI Taxonomy" id="1070866"/>
    <lineage>
        <taxon>Bacteria</taxon>
        <taxon>Bacillati</taxon>
        <taxon>Actinomycetota</taxon>
        <taxon>Actinomycetes</taxon>
        <taxon>Pseudonocardiales</taxon>
        <taxon>Pseudonocardiaceae</taxon>
        <taxon>Amycolatopsis</taxon>
    </lineage>
</organism>
<dbReference type="RefSeq" id="WP_346055848.1">
    <property type="nucleotide sequence ID" value="NZ_BAABIB010000123.1"/>
</dbReference>
<dbReference type="InterPro" id="IPR005561">
    <property type="entry name" value="ANTAR"/>
</dbReference>
<evidence type="ECO:0000256" key="2">
    <source>
        <dbReference type="ARBA" id="ARBA00023163"/>
    </source>
</evidence>
<dbReference type="Gene3D" id="3.30.450.40">
    <property type="match status" value="1"/>
</dbReference>